<keyword evidence="8" id="KW-0449">Lipoprotein</keyword>
<reference evidence="10 11" key="1">
    <citation type="journal article" date="2013" name="Proc. Natl. Acad. Sci. U.S.A.">
        <title>Fine-scale variation in meiotic recombination in Mimulus inferred from population shotgun sequencing.</title>
        <authorList>
            <person name="Hellsten U."/>
            <person name="Wright K.M."/>
            <person name="Jenkins J."/>
            <person name="Shu S."/>
            <person name="Yuan Y."/>
            <person name="Wessler S.R."/>
            <person name="Schmutz J."/>
            <person name="Willis J.H."/>
            <person name="Rokhsar D.S."/>
        </authorList>
    </citation>
    <scope>NUCLEOTIDE SEQUENCE [LARGE SCALE GENOMIC DNA]</scope>
    <source>
        <strain evidence="11">cv. DUN x IM62</strain>
    </source>
</reference>
<feature type="non-terminal residue" evidence="10">
    <location>
        <position position="1"/>
    </location>
</feature>
<evidence type="ECO:0000256" key="4">
    <source>
        <dbReference type="ARBA" id="ARBA00022729"/>
    </source>
</evidence>
<evidence type="ECO:0000256" key="6">
    <source>
        <dbReference type="ARBA" id="ARBA00023157"/>
    </source>
</evidence>
<keyword evidence="3" id="KW-0336">GPI-anchor</keyword>
<evidence type="ECO:0000313" key="11">
    <source>
        <dbReference type="Proteomes" id="UP000030748"/>
    </source>
</evidence>
<evidence type="ECO:0000259" key="9">
    <source>
        <dbReference type="SMART" id="SM00768"/>
    </source>
</evidence>
<dbReference type="GO" id="GO:0005886">
    <property type="term" value="C:plasma membrane"/>
    <property type="evidence" value="ECO:0007669"/>
    <property type="project" value="UniProtKB-SubCell"/>
</dbReference>
<dbReference type="Proteomes" id="UP000030748">
    <property type="component" value="Unassembled WGS sequence"/>
</dbReference>
<dbReference type="FunFam" id="1.20.58.1040:FF:000001">
    <property type="entry name" value="Glucan endo-1,3-beta-glucosidase 4"/>
    <property type="match status" value="1"/>
</dbReference>
<evidence type="ECO:0000256" key="3">
    <source>
        <dbReference type="ARBA" id="ARBA00022622"/>
    </source>
</evidence>
<dbReference type="EMBL" id="KI630949">
    <property type="protein sequence ID" value="EYU31580.1"/>
    <property type="molecule type" value="Genomic_DNA"/>
</dbReference>
<dbReference type="SMART" id="SM00768">
    <property type="entry name" value="X8"/>
    <property type="match status" value="1"/>
</dbReference>
<organism evidence="10 11">
    <name type="scientific">Erythranthe guttata</name>
    <name type="common">Yellow monkey flower</name>
    <name type="synonym">Mimulus guttatus</name>
    <dbReference type="NCBI Taxonomy" id="4155"/>
    <lineage>
        <taxon>Eukaryota</taxon>
        <taxon>Viridiplantae</taxon>
        <taxon>Streptophyta</taxon>
        <taxon>Embryophyta</taxon>
        <taxon>Tracheophyta</taxon>
        <taxon>Spermatophyta</taxon>
        <taxon>Magnoliopsida</taxon>
        <taxon>eudicotyledons</taxon>
        <taxon>Gunneridae</taxon>
        <taxon>Pentapetalae</taxon>
        <taxon>asterids</taxon>
        <taxon>lamiids</taxon>
        <taxon>Lamiales</taxon>
        <taxon>Phrymaceae</taxon>
        <taxon>Erythranthe</taxon>
    </lineage>
</organism>
<keyword evidence="11" id="KW-1185">Reference proteome</keyword>
<evidence type="ECO:0000256" key="2">
    <source>
        <dbReference type="ARBA" id="ARBA00022475"/>
    </source>
</evidence>
<feature type="domain" description="X8" evidence="9">
    <location>
        <begin position="8"/>
        <end position="93"/>
    </location>
</feature>
<evidence type="ECO:0000256" key="5">
    <source>
        <dbReference type="ARBA" id="ARBA00023136"/>
    </source>
</evidence>
<keyword evidence="4" id="KW-0732">Signal</keyword>
<dbReference type="eggNOG" id="ENOG502RV1E">
    <property type="taxonomic scope" value="Eukaryota"/>
</dbReference>
<dbReference type="Pfam" id="PF07983">
    <property type="entry name" value="X8"/>
    <property type="match status" value="1"/>
</dbReference>
<evidence type="ECO:0000256" key="1">
    <source>
        <dbReference type="ARBA" id="ARBA00004609"/>
    </source>
</evidence>
<dbReference type="STRING" id="4155.A0A022QYF1"/>
<proteinExistence type="predicted"/>
<dbReference type="GO" id="GO:0009506">
    <property type="term" value="C:plasmodesma"/>
    <property type="evidence" value="ECO:0007669"/>
    <property type="project" value="UniProtKB-ARBA"/>
</dbReference>
<dbReference type="Gene3D" id="1.20.58.1040">
    <property type="match status" value="1"/>
</dbReference>
<dbReference type="GO" id="GO:0098552">
    <property type="term" value="C:side of membrane"/>
    <property type="evidence" value="ECO:0007669"/>
    <property type="project" value="UniProtKB-KW"/>
</dbReference>
<evidence type="ECO:0000256" key="7">
    <source>
        <dbReference type="ARBA" id="ARBA00023180"/>
    </source>
</evidence>
<name>A0A022QYF1_ERYGU</name>
<dbReference type="AlphaFoldDB" id="A0A022QYF1"/>
<keyword evidence="6" id="KW-1015">Disulfide bond</keyword>
<comment type="subcellular location">
    <subcellularLocation>
        <location evidence="1">Cell membrane</location>
        <topology evidence="1">Lipid-anchor</topology>
        <topology evidence="1">GPI-anchor</topology>
    </subcellularLocation>
</comment>
<dbReference type="InterPro" id="IPR044788">
    <property type="entry name" value="X8_dom_prot"/>
</dbReference>
<keyword evidence="2" id="KW-1003">Cell membrane</keyword>
<evidence type="ECO:0000256" key="8">
    <source>
        <dbReference type="ARBA" id="ARBA00023288"/>
    </source>
</evidence>
<accession>A0A022QYF1</accession>
<protein>
    <recommendedName>
        <fullName evidence="9">X8 domain-containing protein</fullName>
    </recommendedName>
</protein>
<dbReference type="InterPro" id="IPR012946">
    <property type="entry name" value="X8"/>
</dbReference>
<dbReference type="PANTHER" id="PTHR31044">
    <property type="entry name" value="BETA-1,3 GLUCANASE"/>
    <property type="match status" value="1"/>
</dbReference>
<evidence type="ECO:0000313" key="10">
    <source>
        <dbReference type="EMBL" id="EYU31580.1"/>
    </source>
</evidence>
<dbReference type="PANTHER" id="PTHR31044:SF52">
    <property type="entry name" value="OS01G0631500 PROTEIN"/>
    <property type="match status" value="1"/>
</dbReference>
<gene>
    <name evidence="10" type="ORF">MIMGU_mgv1a019800mg</name>
</gene>
<keyword evidence="7" id="KW-0325">Glycoprotein</keyword>
<sequence length="150" mass="15475">NPVSLIGSWCVATKSAGKAELQAALDYACGYACGVDCSAIQPGGVCYGPATVRDHASYAFNSYYHKNPIPSSCNFGGSAITTSTDPSHGSCIYPSISITSSVLNITNSSGSRVFGAGPIITPSTSTAASFSSISYFQHLNFTMCSSINKC</sequence>
<keyword evidence="5" id="KW-0472">Membrane</keyword>